<comment type="caution">
    <text evidence="1">The sequence shown here is derived from an EMBL/GenBank/DDBJ whole genome shotgun (WGS) entry which is preliminary data.</text>
</comment>
<keyword evidence="2" id="KW-1185">Reference proteome</keyword>
<dbReference type="AlphaFoldDB" id="A0A3S3U4L7"/>
<gene>
    <name evidence="1" type="ORF">H206_02619</name>
</gene>
<protein>
    <recommendedName>
        <fullName evidence="3">Tetratricopeptide repeat-containing protein</fullName>
    </recommendedName>
</protein>
<evidence type="ECO:0000313" key="2">
    <source>
        <dbReference type="Proteomes" id="UP000287853"/>
    </source>
</evidence>
<reference evidence="1 2" key="1">
    <citation type="submission" date="2017-01" db="EMBL/GenBank/DDBJ databases">
        <title>The cable genome- insights into the physiology and evolution of filamentous bacteria capable of sulfide oxidation via long distance electron transfer.</title>
        <authorList>
            <person name="Schreiber L."/>
            <person name="Bjerg J.T."/>
            <person name="Boggild A."/>
            <person name="Van De Vossenberg J."/>
            <person name="Meysman F."/>
            <person name="Nielsen L.P."/>
            <person name="Schramm A."/>
            <person name="Kjeldsen K.U."/>
        </authorList>
    </citation>
    <scope>NUCLEOTIDE SEQUENCE [LARGE SCALE GENOMIC DNA]</scope>
    <source>
        <strain evidence="1">MCF</strain>
    </source>
</reference>
<dbReference type="Proteomes" id="UP000287853">
    <property type="component" value="Unassembled WGS sequence"/>
</dbReference>
<organism evidence="1 2">
    <name type="scientific">Candidatus Electrothrix aarhusensis</name>
    <dbReference type="NCBI Taxonomy" id="1859131"/>
    <lineage>
        <taxon>Bacteria</taxon>
        <taxon>Pseudomonadati</taxon>
        <taxon>Thermodesulfobacteriota</taxon>
        <taxon>Desulfobulbia</taxon>
        <taxon>Desulfobulbales</taxon>
        <taxon>Desulfobulbaceae</taxon>
        <taxon>Candidatus Electrothrix</taxon>
    </lineage>
</organism>
<proteinExistence type="predicted"/>
<sequence length="355" mass="40732">MKTCPKCRQKTDSEQCSSCNLVFAAYEQEKMEKTGKVYQLISASELLKAKELAEKLSLEFPDSRTDFILLISNINRDLNIAKKYLQAQQLFDQGEHEQTALLLRNIKAFDPGLEEKVIALRQKAKQEGEYSGRFEKAADLYEKRWYGEAKSAFLTLQKNHPDDEKITNYIQKIDRIKKSLLDEVIESLGENSFQLAQERFSKLVAIFPDAKEEYAAITKTLNHKKEINSQILDAAEVARKKGRLLEAKVLYTFLYQQNHELHPQLRPYIREIGDNALVSLAECAQYNLLDLNETGLEVKEDGLLERVITERQITDKRYTGERYVLLSPVDICTEPLADPLCELVNIDGLEIADFS</sequence>
<evidence type="ECO:0000313" key="1">
    <source>
        <dbReference type="EMBL" id="RWX43622.1"/>
    </source>
</evidence>
<dbReference type="EMBL" id="MTKO01000115">
    <property type="protein sequence ID" value="RWX43622.1"/>
    <property type="molecule type" value="Genomic_DNA"/>
</dbReference>
<accession>A0A3S3U4L7</accession>
<name>A0A3S3U4L7_9BACT</name>
<evidence type="ECO:0008006" key="3">
    <source>
        <dbReference type="Google" id="ProtNLM"/>
    </source>
</evidence>